<evidence type="ECO:0000313" key="14">
    <source>
        <dbReference type="Proteomes" id="UP000011083"/>
    </source>
</evidence>
<dbReference type="Proteomes" id="UP000011083">
    <property type="component" value="Unassembled WGS sequence"/>
</dbReference>
<feature type="region of interest" description="Disordered" evidence="11">
    <location>
        <begin position="98"/>
        <end position="162"/>
    </location>
</feature>
<feature type="compositionally biased region" description="Basic and acidic residues" evidence="11">
    <location>
        <begin position="604"/>
        <end position="619"/>
    </location>
</feature>
<feature type="repeat" description="ANK" evidence="9">
    <location>
        <begin position="204"/>
        <end position="236"/>
    </location>
</feature>
<dbReference type="FunFam" id="3.30.200.20:FF:000034">
    <property type="entry name" value="Kinase suppressor of Ras 1"/>
    <property type="match status" value="1"/>
</dbReference>
<dbReference type="InterPro" id="IPR001245">
    <property type="entry name" value="Ser-Thr/Tyr_kinase_cat_dom"/>
</dbReference>
<dbReference type="GO" id="GO:0004674">
    <property type="term" value="F:protein serine/threonine kinase activity"/>
    <property type="evidence" value="ECO:0007669"/>
    <property type="project" value="UniProtKB-EC"/>
</dbReference>
<dbReference type="RefSeq" id="XP_004344647.1">
    <property type="nucleotide sequence ID" value="XM_004344597.1"/>
</dbReference>
<dbReference type="InterPro" id="IPR011009">
    <property type="entry name" value="Kinase-like_dom_sf"/>
</dbReference>
<feature type="compositionally biased region" description="Low complexity" evidence="11">
    <location>
        <begin position="513"/>
        <end position="529"/>
    </location>
</feature>
<dbReference type="PROSITE" id="PS50088">
    <property type="entry name" value="ANK_REPEAT"/>
    <property type="match status" value="4"/>
</dbReference>
<feature type="domain" description="Protein kinase" evidence="12">
    <location>
        <begin position="672"/>
        <end position="829"/>
    </location>
</feature>
<feature type="binding site" evidence="10">
    <location>
        <position position="710"/>
    </location>
    <ligand>
        <name>ATP</name>
        <dbReference type="ChEBI" id="CHEBI:30616"/>
    </ligand>
</feature>
<dbReference type="PANTHER" id="PTHR24198:SF165">
    <property type="entry name" value="ANKYRIN REPEAT-CONTAINING PROTEIN-RELATED"/>
    <property type="match status" value="1"/>
</dbReference>
<dbReference type="InterPro" id="IPR002110">
    <property type="entry name" value="Ankyrin_rpt"/>
</dbReference>
<dbReference type="PANTHER" id="PTHR24198">
    <property type="entry name" value="ANKYRIN REPEAT AND PROTEIN KINASE DOMAIN-CONTAINING PROTEIN"/>
    <property type="match status" value="1"/>
</dbReference>
<keyword evidence="6 9" id="KW-0040">ANK repeat</keyword>
<feature type="repeat" description="ANK" evidence="9">
    <location>
        <begin position="165"/>
        <end position="193"/>
    </location>
</feature>
<keyword evidence="2" id="KW-0677">Repeat</keyword>
<dbReference type="InterPro" id="IPR036770">
    <property type="entry name" value="Ankyrin_rpt-contain_sf"/>
</dbReference>
<keyword evidence="3 10" id="KW-0547">Nucleotide-binding</keyword>
<keyword evidence="4" id="KW-0418">Kinase</keyword>
<dbReference type="GO" id="GO:0005524">
    <property type="term" value="F:ATP binding"/>
    <property type="evidence" value="ECO:0007669"/>
    <property type="project" value="UniProtKB-UniRule"/>
</dbReference>
<evidence type="ECO:0000313" key="13">
    <source>
        <dbReference type="EMBL" id="ELR20904.1"/>
    </source>
</evidence>
<evidence type="ECO:0000256" key="11">
    <source>
        <dbReference type="SAM" id="MobiDB-lite"/>
    </source>
</evidence>
<dbReference type="Pfam" id="PF12796">
    <property type="entry name" value="Ank_2"/>
    <property type="match status" value="3"/>
</dbReference>
<comment type="catalytic activity">
    <reaction evidence="7">
        <text>L-threonyl-[protein] + ATP = O-phospho-L-threonyl-[protein] + ADP + H(+)</text>
        <dbReference type="Rhea" id="RHEA:46608"/>
        <dbReference type="Rhea" id="RHEA-COMP:11060"/>
        <dbReference type="Rhea" id="RHEA-COMP:11605"/>
        <dbReference type="ChEBI" id="CHEBI:15378"/>
        <dbReference type="ChEBI" id="CHEBI:30013"/>
        <dbReference type="ChEBI" id="CHEBI:30616"/>
        <dbReference type="ChEBI" id="CHEBI:61977"/>
        <dbReference type="ChEBI" id="CHEBI:456216"/>
        <dbReference type="EC" id="2.7.11.1"/>
    </reaction>
</comment>
<evidence type="ECO:0000256" key="7">
    <source>
        <dbReference type="ARBA" id="ARBA00047899"/>
    </source>
</evidence>
<dbReference type="EMBL" id="KB007908">
    <property type="protein sequence ID" value="ELR20904.1"/>
    <property type="molecule type" value="Genomic_DNA"/>
</dbReference>
<dbReference type="OrthoDB" id="19040at2759"/>
<feature type="repeat" description="ANK" evidence="9">
    <location>
        <begin position="42"/>
        <end position="74"/>
    </location>
</feature>
<keyword evidence="5 10" id="KW-0067">ATP-binding</keyword>
<gene>
    <name evidence="13" type="ORF">ACA1_278750</name>
</gene>
<feature type="compositionally biased region" description="Low complexity" evidence="11">
    <location>
        <begin position="133"/>
        <end position="159"/>
    </location>
</feature>
<organism evidence="13 14">
    <name type="scientific">Acanthamoeba castellanii (strain ATCC 30010 / Neff)</name>
    <dbReference type="NCBI Taxonomy" id="1257118"/>
    <lineage>
        <taxon>Eukaryota</taxon>
        <taxon>Amoebozoa</taxon>
        <taxon>Discosea</taxon>
        <taxon>Longamoebia</taxon>
        <taxon>Centramoebida</taxon>
        <taxon>Acanthamoebidae</taxon>
        <taxon>Acanthamoeba</taxon>
    </lineage>
</organism>
<feature type="repeat" description="ANK" evidence="9">
    <location>
        <begin position="339"/>
        <end position="371"/>
    </location>
</feature>
<evidence type="ECO:0000256" key="5">
    <source>
        <dbReference type="ARBA" id="ARBA00022840"/>
    </source>
</evidence>
<dbReference type="SUPFAM" id="SSF56112">
    <property type="entry name" value="Protein kinase-like (PK-like)"/>
    <property type="match status" value="1"/>
</dbReference>
<evidence type="ECO:0000256" key="10">
    <source>
        <dbReference type="PROSITE-ProRule" id="PRU10141"/>
    </source>
</evidence>
<dbReference type="VEuPathDB" id="AmoebaDB:ACA1_278750"/>
<feature type="compositionally biased region" description="Low complexity" evidence="11">
    <location>
        <begin position="481"/>
        <end position="505"/>
    </location>
</feature>
<comment type="catalytic activity">
    <reaction evidence="8">
        <text>L-seryl-[protein] + ATP = O-phospho-L-seryl-[protein] + ADP + H(+)</text>
        <dbReference type="Rhea" id="RHEA:17989"/>
        <dbReference type="Rhea" id="RHEA-COMP:9863"/>
        <dbReference type="Rhea" id="RHEA-COMP:11604"/>
        <dbReference type="ChEBI" id="CHEBI:15378"/>
        <dbReference type="ChEBI" id="CHEBI:29999"/>
        <dbReference type="ChEBI" id="CHEBI:30616"/>
        <dbReference type="ChEBI" id="CHEBI:83421"/>
        <dbReference type="ChEBI" id="CHEBI:456216"/>
        <dbReference type="EC" id="2.7.11.1"/>
    </reaction>
</comment>
<evidence type="ECO:0000259" key="12">
    <source>
        <dbReference type="PROSITE" id="PS50011"/>
    </source>
</evidence>
<dbReference type="STRING" id="1257118.L8H5U9"/>
<feature type="region of interest" description="Disordered" evidence="11">
    <location>
        <begin position="466"/>
        <end position="583"/>
    </location>
</feature>
<reference evidence="13 14" key="1">
    <citation type="journal article" date="2013" name="Genome Biol.">
        <title>Genome of Acanthamoeba castellanii highlights extensive lateral gene transfer and early evolution of tyrosine kinase signaling.</title>
        <authorList>
            <person name="Clarke M."/>
            <person name="Lohan A.J."/>
            <person name="Liu B."/>
            <person name="Lagkouvardos I."/>
            <person name="Roy S."/>
            <person name="Zafar N."/>
            <person name="Bertelli C."/>
            <person name="Schilde C."/>
            <person name="Kianianmomeni A."/>
            <person name="Burglin T.R."/>
            <person name="Frech C."/>
            <person name="Turcotte B."/>
            <person name="Kopec K.O."/>
            <person name="Synnott J.M."/>
            <person name="Choo C."/>
            <person name="Paponov I."/>
            <person name="Finkler A."/>
            <person name="Soon Heng Tan C."/>
            <person name="Hutchins A.P."/>
            <person name="Weinmeier T."/>
            <person name="Rattei T."/>
            <person name="Chu J.S."/>
            <person name="Gimenez G."/>
            <person name="Irimia M."/>
            <person name="Rigden D.J."/>
            <person name="Fitzpatrick D.A."/>
            <person name="Lorenzo-Morales J."/>
            <person name="Bateman A."/>
            <person name="Chiu C.H."/>
            <person name="Tang P."/>
            <person name="Hegemann P."/>
            <person name="Fromm H."/>
            <person name="Raoult D."/>
            <person name="Greub G."/>
            <person name="Miranda-Saavedra D."/>
            <person name="Chen N."/>
            <person name="Nash P."/>
            <person name="Ginger M.L."/>
            <person name="Horn M."/>
            <person name="Schaap P."/>
            <person name="Caler L."/>
            <person name="Loftus B."/>
        </authorList>
    </citation>
    <scope>NUCLEOTIDE SEQUENCE [LARGE SCALE GENOMIC DNA]</scope>
    <source>
        <strain evidence="13 14">Neff</strain>
    </source>
</reference>
<evidence type="ECO:0000256" key="1">
    <source>
        <dbReference type="ARBA" id="ARBA00022679"/>
    </source>
</evidence>
<accession>L8H5U9</accession>
<dbReference type="KEGG" id="acan:ACA1_278750"/>
<dbReference type="Gene3D" id="1.10.510.10">
    <property type="entry name" value="Transferase(Phosphotransferase) domain 1"/>
    <property type="match status" value="1"/>
</dbReference>
<dbReference type="SMART" id="SM00248">
    <property type="entry name" value="ANK"/>
    <property type="match status" value="11"/>
</dbReference>
<dbReference type="PROSITE" id="PS00107">
    <property type="entry name" value="PROTEIN_KINASE_ATP"/>
    <property type="match status" value="1"/>
</dbReference>
<dbReference type="Gene3D" id="1.25.40.20">
    <property type="entry name" value="Ankyrin repeat-containing domain"/>
    <property type="match status" value="4"/>
</dbReference>
<evidence type="ECO:0000256" key="4">
    <source>
        <dbReference type="ARBA" id="ARBA00022777"/>
    </source>
</evidence>
<dbReference type="Pfam" id="PF07714">
    <property type="entry name" value="PK_Tyr_Ser-Thr"/>
    <property type="match status" value="1"/>
</dbReference>
<evidence type="ECO:0000256" key="9">
    <source>
        <dbReference type="PROSITE-ProRule" id="PRU00023"/>
    </source>
</evidence>
<evidence type="ECO:0000256" key="3">
    <source>
        <dbReference type="ARBA" id="ARBA00022741"/>
    </source>
</evidence>
<feature type="region of interest" description="Disordered" evidence="11">
    <location>
        <begin position="595"/>
        <end position="628"/>
    </location>
</feature>
<dbReference type="GeneID" id="14921776"/>
<dbReference type="PROSITE" id="PS50011">
    <property type="entry name" value="PROTEIN_KINASE_DOM"/>
    <property type="match status" value="1"/>
</dbReference>
<evidence type="ECO:0000256" key="8">
    <source>
        <dbReference type="ARBA" id="ARBA00048679"/>
    </source>
</evidence>
<name>L8H5U9_ACACF</name>
<protein>
    <submittedName>
        <fullName evidence="13">Ankyrin repeat-containing protein</fullName>
    </submittedName>
</protein>
<keyword evidence="14" id="KW-1185">Reference proteome</keyword>
<proteinExistence type="predicted"/>
<dbReference type="AlphaFoldDB" id="L8H5U9"/>
<dbReference type="PROSITE" id="PS50297">
    <property type="entry name" value="ANK_REP_REGION"/>
    <property type="match status" value="4"/>
</dbReference>
<keyword evidence="1" id="KW-0808">Transferase</keyword>
<sequence length="829" mass="88480">MLGNPSRGQPNIHDIASNGDVAQMEALLASNPDLMSEAEGGTLKTPLHLACERGDLELVALLLARGADTAARDRHQLTPLFAAVKRNAAKVVRLLLRSGGSQADPPPPPQGGNGGGGGEPTPQGRLSGWSTRPSHSTSATTAVATRPSASTPSSPASDPNVVAKKGETPLLWAARFGKASVVRALLKAGADVHYCPGRQAGGVQLRTALHCAAASGREDLVRLLLAHGASLNVVDGEGKTPIFSAVKYDQGPVLEYLFSLPDINLLHRDSAGRSILHAASASGHLAIVKRLVELAPSLLEMKDRDGQTCLFSAAKYQRVDVLRFLAQEKSANVNVRDRRGRTPLHSACAGGAVPAIGLLLEMGALPNMQDDQGQSPLFSAIKYQKTEAVECLLKAGTRTVDVNLQDKAGMTALHHASKESYREGTEQLLCCERIDVNVADSRGKTPQDYVVDDTIRDLFVERITTEGTPSRKRKAVEGEEGASPPGSPSSSSSSAATTASSPSSSITVLPQQSTPRRPLPTSSSSPVLPAKSPPKKARASPHSTIGRTTVDTDAYDLSTVAYEPARRKSAGERPTGAGEQERDCDSISYDLALSFDGADGTPVGERRAHSQEKGKGMHIDEDDEDEDEDESELIQTARFTRVETSVRSISGESVNLSITEMLKVWEIKIDELKFGEALGTGAFGSVCKGTWRSSEVAIKRLHKQDDTALKMFFKEVQLMCKLRHGNIVQYFGVCLHPSARCLVMEYVPESLAGLLRHGPIDHSLLVMIAKGIAQGMHYLHCSSTGLSLFISSVDPRCPLTVSCVVFLVVAIHSTADIIHRDLKVPPPSP</sequence>
<dbReference type="InterPro" id="IPR000719">
    <property type="entry name" value="Prot_kinase_dom"/>
</dbReference>
<dbReference type="PRINTS" id="PR01415">
    <property type="entry name" value="ANKYRIN"/>
</dbReference>
<dbReference type="SUPFAM" id="SSF48403">
    <property type="entry name" value="Ankyrin repeat"/>
    <property type="match status" value="2"/>
</dbReference>
<feature type="compositionally biased region" description="Polar residues" evidence="11">
    <location>
        <begin position="541"/>
        <end position="551"/>
    </location>
</feature>
<evidence type="ECO:0000256" key="2">
    <source>
        <dbReference type="ARBA" id="ARBA00022737"/>
    </source>
</evidence>
<evidence type="ECO:0000256" key="6">
    <source>
        <dbReference type="ARBA" id="ARBA00023043"/>
    </source>
</evidence>
<dbReference type="InterPro" id="IPR017441">
    <property type="entry name" value="Protein_kinase_ATP_BS"/>
</dbReference>